<feature type="transmembrane region" description="Helical" evidence="2">
    <location>
        <begin position="108"/>
        <end position="129"/>
    </location>
</feature>
<proteinExistence type="predicted"/>
<name>A0ABV7V4B6_9SPHN</name>
<evidence type="ECO:0000256" key="1">
    <source>
        <dbReference type="SAM" id="MobiDB-lite"/>
    </source>
</evidence>
<gene>
    <name evidence="3" type="ORF">ACFOOT_09485</name>
</gene>
<keyword evidence="4" id="KW-1185">Reference proteome</keyword>
<accession>A0ABV7V4B6</accession>
<dbReference type="Proteomes" id="UP001595683">
    <property type="component" value="Unassembled WGS sequence"/>
</dbReference>
<reference evidence="4" key="1">
    <citation type="journal article" date="2019" name="Int. J. Syst. Evol. Microbiol.">
        <title>The Global Catalogue of Microorganisms (GCM) 10K type strain sequencing project: providing services to taxonomists for standard genome sequencing and annotation.</title>
        <authorList>
            <consortium name="The Broad Institute Genomics Platform"/>
            <consortium name="The Broad Institute Genome Sequencing Center for Infectious Disease"/>
            <person name="Wu L."/>
            <person name="Ma J."/>
        </authorList>
    </citation>
    <scope>NUCLEOTIDE SEQUENCE [LARGE SCALE GENOMIC DNA]</scope>
    <source>
        <strain evidence="4">KCTC 42224</strain>
    </source>
</reference>
<protein>
    <submittedName>
        <fullName evidence="3">Uncharacterized protein</fullName>
    </submittedName>
</protein>
<comment type="caution">
    <text evidence="3">The sequence shown here is derived from an EMBL/GenBank/DDBJ whole genome shotgun (WGS) entry which is preliminary data.</text>
</comment>
<sequence>MTGTLAPTLPHSNTRHGSPVPLRLLDWIWHIRGTVDLPAGQTSDETFARLQPLLRQPGTSQQRGGDDLRFHKKDPASQDAMAVFENGLLQVEQGPAGPVLRYHLISRALLLCFLAPLLFLGFAQLTIAVGEWQKPAAEAAAKAKADKKKDAKKDQVMPMNPIDKALGAPAPDKDGKKPDRKGDKYSPTSAYVFASLFALLYAIGRILEARLVKMRLRKRLWDEV</sequence>
<keyword evidence="2" id="KW-0472">Membrane</keyword>
<evidence type="ECO:0000256" key="2">
    <source>
        <dbReference type="SAM" id="Phobius"/>
    </source>
</evidence>
<evidence type="ECO:0000313" key="4">
    <source>
        <dbReference type="Proteomes" id="UP001595683"/>
    </source>
</evidence>
<evidence type="ECO:0000313" key="3">
    <source>
        <dbReference type="EMBL" id="MFC3671661.1"/>
    </source>
</evidence>
<keyword evidence="2" id="KW-1133">Transmembrane helix</keyword>
<feature type="compositionally biased region" description="Basic and acidic residues" evidence="1">
    <location>
        <begin position="171"/>
        <end position="184"/>
    </location>
</feature>
<dbReference type="EMBL" id="JBHRYE010000013">
    <property type="protein sequence ID" value="MFC3671661.1"/>
    <property type="molecule type" value="Genomic_DNA"/>
</dbReference>
<feature type="compositionally biased region" description="Basic and acidic residues" evidence="1">
    <location>
        <begin position="143"/>
        <end position="155"/>
    </location>
</feature>
<feature type="region of interest" description="Disordered" evidence="1">
    <location>
        <begin position="143"/>
        <end position="184"/>
    </location>
</feature>
<feature type="transmembrane region" description="Helical" evidence="2">
    <location>
        <begin position="188"/>
        <end position="207"/>
    </location>
</feature>
<organism evidence="3 4">
    <name type="scientific">Novosphingobium pokkalii</name>
    <dbReference type="NCBI Taxonomy" id="1770194"/>
    <lineage>
        <taxon>Bacteria</taxon>
        <taxon>Pseudomonadati</taxon>
        <taxon>Pseudomonadota</taxon>
        <taxon>Alphaproteobacteria</taxon>
        <taxon>Sphingomonadales</taxon>
        <taxon>Sphingomonadaceae</taxon>
        <taxon>Novosphingobium</taxon>
    </lineage>
</organism>
<dbReference type="RefSeq" id="WP_229815250.1">
    <property type="nucleotide sequence ID" value="NZ_BMZP01000008.1"/>
</dbReference>
<keyword evidence="2" id="KW-0812">Transmembrane</keyword>